<evidence type="ECO:0000313" key="1">
    <source>
        <dbReference type="EMBL" id="TPG74594.1"/>
    </source>
</evidence>
<reference evidence="1 2" key="1">
    <citation type="journal article" date="2019" name="Environ. Microbiol.">
        <title>Species interactions and distinct microbial communities in high Arctic permafrost affected cryosols are associated with the CH4 and CO2 gas fluxes.</title>
        <authorList>
            <person name="Altshuler I."/>
            <person name="Hamel J."/>
            <person name="Turney S."/>
            <person name="Magnuson E."/>
            <person name="Levesque R."/>
            <person name="Greer C."/>
            <person name="Whyte L.G."/>
        </authorList>
    </citation>
    <scope>NUCLEOTIDE SEQUENCE [LARGE SCALE GENOMIC DNA]</scope>
    <source>
        <strain evidence="1 2">E3</strain>
    </source>
</reference>
<dbReference type="Proteomes" id="UP000317933">
    <property type="component" value="Unassembled WGS sequence"/>
</dbReference>
<accession>A0A502HLM7</accession>
<gene>
    <name evidence="1" type="ORF">EAH78_23820</name>
</gene>
<evidence type="ECO:0000313" key="2">
    <source>
        <dbReference type="Proteomes" id="UP000317933"/>
    </source>
</evidence>
<organism evidence="1 2">
    <name type="scientific">Pseudomonas arsenicoxydans</name>
    <dbReference type="NCBI Taxonomy" id="702115"/>
    <lineage>
        <taxon>Bacteria</taxon>
        <taxon>Pseudomonadati</taxon>
        <taxon>Pseudomonadota</taxon>
        <taxon>Gammaproteobacteria</taxon>
        <taxon>Pseudomonadales</taxon>
        <taxon>Pseudomonadaceae</taxon>
        <taxon>Pseudomonas</taxon>
    </lineage>
</organism>
<dbReference type="AlphaFoldDB" id="A0A502HLM7"/>
<name>A0A502HLM7_9PSED</name>
<proteinExistence type="predicted"/>
<comment type="caution">
    <text evidence="1">The sequence shown here is derived from an EMBL/GenBank/DDBJ whole genome shotgun (WGS) entry which is preliminary data.</text>
</comment>
<sequence>MARSATPEMIKAALIKAIETGLIPRHSHLDAYLKSWDNLALVIQAALEATDKSLVLVLKAGHQ</sequence>
<dbReference type="EMBL" id="RCZE01000012">
    <property type="protein sequence ID" value="TPG74594.1"/>
    <property type="molecule type" value="Genomic_DNA"/>
</dbReference>
<protein>
    <submittedName>
        <fullName evidence="1">Uncharacterized protein</fullName>
    </submittedName>
</protein>
<dbReference type="RefSeq" id="WP_140669695.1">
    <property type="nucleotide sequence ID" value="NZ_RCZE01000012.1"/>
</dbReference>